<feature type="domain" description="HTH araC/xylS-type" evidence="4">
    <location>
        <begin position="195"/>
        <end position="293"/>
    </location>
</feature>
<reference evidence="6" key="1">
    <citation type="submission" date="2018-11" db="EMBL/GenBank/DDBJ databases">
        <title>Complete genome sequence of Paenibacillus sp. ML311-T8.</title>
        <authorList>
            <person name="Nam Y.-D."/>
            <person name="Kang J."/>
            <person name="Chung W.-H."/>
            <person name="Park Y.S."/>
        </authorList>
    </citation>
    <scope>NUCLEOTIDE SEQUENCE [LARGE SCALE GENOMIC DNA]</scope>
    <source>
        <strain evidence="6">ML311-T8</strain>
    </source>
</reference>
<evidence type="ECO:0000256" key="2">
    <source>
        <dbReference type="ARBA" id="ARBA00023125"/>
    </source>
</evidence>
<dbReference type="RefSeq" id="WP_155705125.1">
    <property type="nucleotide sequence ID" value="NZ_CP034235.1"/>
</dbReference>
<keyword evidence="1" id="KW-0805">Transcription regulation</keyword>
<sequence>MEPIHKEVGFEQERLYVLPDYMTKELAEAELTRSLFISDIGYFPNAKYHFRERLEGSDAHIFIYCSEGAGTVELFGDRTIHVTSQYLVVIPAGTPHRYEASSSDPWSIYWFHLQGEHAAELIELYELAAGALQLPVSGFAKFVEWFDHIYEMLANKTYSLPTHVHVSQTMRYLLSSIGISLVTSTPNKKGERYLEAAIRYMTDHLADSIKLPELAAHTGVSKQHLIHIFNQKTGVPPVEYFLRMKMQQAGQLLDLTDLSIKEISNTIGISDPYYFSRLFKKIMGYSPTEYRNIPKG</sequence>
<dbReference type="Pfam" id="PF12833">
    <property type="entry name" value="HTH_18"/>
    <property type="match status" value="1"/>
</dbReference>
<dbReference type="InterPro" id="IPR037923">
    <property type="entry name" value="HTH-like"/>
</dbReference>
<evidence type="ECO:0000313" key="6">
    <source>
        <dbReference type="Proteomes" id="UP000426246"/>
    </source>
</evidence>
<dbReference type="InterPro" id="IPR018060">
    <property type="entry name" value="HTH_AraC"/>
</dbReference>
<dbReference type="SUPFAM" id="SSF46689">
    <property type="entry name" value="Homeodomain-like"/>
    <property type="match status" value="2"/>
</dbReference>
<organism evidence="5 6">
    <name type="scientific">Paenibacillus psychroresistens</name>
    <dbReference type="NCBI Taxonomy" id="1778678"/>
    <lineage>
        <taxon>Bacteria</taxon>
        <taxon>Bacillati</taxon>
        <taxon>Bacillota</taxon>
        <taxon>Bacilli</taxon>
        <taxon>Bacillales</taxon>
        <taxon>Paenibacillaceae</taxon>
        <taxon>Paenibacillus</taxon>
    </lineage>
</organism>
<dbReference type="SMART" id="SM00342">
    <property type="entry name" value="HTH_ARAC"/>
    <property type="match status" value="1"/>
</dbReference>
<dbReference type="InterPro" id="IPR003313">
    <property type="entry name" value="AraC-bd"/>
</dbReference>
<dbReference type="PANTHER" id="PTHR43280:SF30">
    <property type="entry name" value="MMSAB OPERON REGULATORY PROTEIN"/>
    <property type="match status" value="1"/>
</dbReference>
<evidence type="ECO:0000256" key="3">
    <source>
        <dbReference type="ARBA" id="ARBA00023163"/>
    </source>
</evidence>
<evidence type="ECO:0000259" key="4">
    <source>
        <dbReference type="PROSITE" id="PS01124"/>
    </source>
</evidence>
<accession>A0A6B8RV98</accession>
<dbReference type="PROSITE" id="PS01124">
    <property type="entry name" value="HTH_ARAC_FAMILY_2"/>
    <property type="match status" value="1"/>
</dbReference>
<evidence type="ECO:0000256" key="1">
    <source>
        <dbReference type="ARBA" id="ARBA00023015"/>
    </source>
</evidence>
<gene>
    <name evidence="5" type="ORF">EHS13_35825</name>
</gene>
<dbReference type="OrthoDB" id="9807321at2"/>
<dbReference type="Pfam" id="PF02311">
    <property type="entry name" value="AraC_binding"/>
    <property type="match status" value="1"/>
</dbReference>
<dbReference type="KEGG" id="ppsc:EHS13_35825"/>
<protein>
    <submittedName>
        <fullName evidence="5">AraC family transcriptional regulator</fullName>
    </submittedName>
</protein>
<dbReference type="CDD" id="cd06986">
    <property type="entry name" value="cupin_MmsR-like_N"/>
    <property type="match status" value="1"/>
</dbReference>
<keyword evidence="2" id="KW-0238">DNA-binding</keyword>
<dbReference type="Gene3D" id="1.10.10.60">
    <property type="entry name" value="Homeodomain-like"/>
    <property type="match status" value="2"/>
</dbReference>
<name>A0A6B8RV98_9BACL</name>
<dbReference type="PRINTS" id="PR00032">
    <property type="entry name" value="HTHARAC"/>
</dbReference>
<proteinExistence type="predicted"/>
<keyword evidence="3" id="KW-0804">Transcription</keyword>
<dbReference type="AlphaFoldDB" id="A0A6B8RV98"/>
<dbReference type="EMBL" id="CP034235">
    <property type="protein sequence ID" value="QGQ99857.1"/>
    <property type="molecule type" value="Genomic_DNA"/>
</dbReference>
<dbReference type="GO" id="GO:0043565">
    <property type="term" value="F:sequence-specific DNA binding"/>
    <property type="evidence" value="ECO:0007669"/>
    <property type="project" value="InterPro"/>
</dbReference>
<dbReference type="GO" id="GO:0003700">
    <property type="term" value="F:DNA-binding transcription factor activity"/>
    <property type="evidence" value="ECO:0007669"/>
    <property type="project" value="InterPro"/>
</dbReference>
<evidence type="ECO:0000313" key="5">
    <source>
        <dbReference type="EMBL" id="QGQ99857.1"/>
    </source>
</evidence>
<keyword evidence="6" id="KW-1185">Reference proteome</keyword>
<dbReference type="Gene3D" id="2.60.120.280">
    <property type="entry name" value="Regulatory protein AraC"/>
    <property type="match status" value="1"/>
</dbReference>
<dbReference type="PANTHER" id="PTHR43280">
    <property type="entry name" value="ARAC-FAMILY TRANSCRIPTIONAL REGULATOR"/>
    <property type="match status" value="1"/>
</dbReference>
<dbReference type="Proteomes" id="UP000426246">
    <property type="component" value="Chromosome"/>
</dbReference>
<dbReference type="InterPro" id="IPR020449">
    <property type="entry name" value="Tscrpt_reg_AraC-type_HTH"/>
</dbReference>
<dbReference type="InterPro" id="IPR009057">
    <property type="entry name" value="Homeodomain-like_sf"/>
</dbReference>
<dbReference type="SUPFAM" id="SSF51215">
    <property type="entry name" value="Regulatory protein AraC"/>
    <property type="match status" value="1"/>
</dbReference>